<evidence type="ECO:0000256" key="1">
    <source>
        <dbReference type="ARBA" id="ARBA00004123"/>
    </source>
</evidence>
<feature type="region of interest" description="Disordered" evidence="13">
    <location>
        <begin position="302"/>
        <end position="327"/>
    </location>
</feature>
<feature type="compositionally biased region" description="Low complexity" evidence="13">
    <location>
        <begin position="544"/>
        <end position="559"/>
    </location>
</feature>
<feature type="region of interest" description="Disordered" evidence="13">
    <location>
        <begin position="933"/>
        <end position="975"/>
    </location>
</feature>
<evidence type="ECO:0000256" key="9">
    <source>
        <dbReference type="ARBA" id="ARBA00064584"/>
    </source>
</evidence>
<evidence type="ECO:0000256" key="13">
    <source>
        <dbReference type="SAM" id="MobiDB-lite"/>
    </source>
</evidence>
<dbReference type="Proteomes" id="UP000011518">
    <property type="component" value="Unassembled WGS sequence"/>
</dbReference>
<feature type="region of interest" description="Disordered" evidence="13">
    <location>
        <begin position="116"/>
        <end position="135"/>
    </location>
</feature>
<dbReference type="Gene3D" id="1.20.1160.11">
    <property type="entry name" value="Paired amphipathic helix"/>
    <property type="match status" value="1"/>
</dbReference>
<feature type="region of interest" description="Disordered" evidence="13">
    <location>
        <begin position="1003"/>
        <end position="1144"/>
    </location>
</feature>
<organism evidence="15 16">
    <name type="scientific">Tupaia chinensis</name>
    <name type="common">Chinese tree shrew</name>
    <name type="synonym">Tupaia belangeri chinensis</name>
    <dbReference type="NCBI Taxonomy" id="246437"/>
    <lineage>
        <taxon>Eukaryota</taxon>
        <taxon>Metazoa</taxon>
        <taxon>Chordata</taxon>
        <taxon>Craniata</taxon>
        <taxon>Vertebrata</taxon>
        <taxon>Euteleostomi</taxon>
        <taxon>Mammalia</taxon>
        <taxon>Eutheria</taxon>
        <taxon>Euarchontoglires</taxon>
        <taxon>Scandentia</taxon>
        <taxon>Tupaiidae</taxon>
        <taxon>Tupaia</taxon>
    </lineage>
</organism>
<keyword evidence="2" id="KW-0678">Repressor</keyword>
<evidence type="ECO:0000256" key="2">
    <source>
        <dbReference type="ARBA" id="ARBA00022491"/>
    </source>
</evidence>
<dbReference type="GO" id="GO:0005634">
    <property type="term" value="C:nucleus"/>
    <property type="evidence" value="ECO:0007669"/>
    <property type="project" value="UniProtKB-SubCell"/>
</dbReference>
<dbReference type="FunCoup" id="L9KHM1">
    <property type="interactions" value="2538"/>
</dbReference>
<accession>L9KHM1</accession>
<feature type="region of interest" description="Disordered" evidence="13">
    <location>
        <begin position="1329"/>
        <end position="1362"/>
    </location>
</feature>
<dbReference type="PANTHER" id="PTHR16088:SF3">
    <property type="entry name" value="GON-4-LIKE PROTEIN"/>
    <property type="match status" value="1"/>
</dbReference>
<dbReference type="InterPro" id="IPR049257">
    <property type="entry name" value="Gon4l/CASP8AP2_myb-like"/>
</dbReference>
<dbReference type="EMBL" id="KB320819">
    <property type="protein sequence ID" value="ELW62415.1"/>
    <property type="molecule type" value="Genomic_DNA"/>
</dbReference>
<dbReference type="GO" id="GO:0003712">
    <property type="term" value="F:transcription coregulator activity"/>
    <property type="evidence" value="ECO:0007669"/>
    <property type="project" value="TreeGrafter"/>
</dbReference>
<keyword evidence="3" id="KW-0597">Phosphoprotein</keyword>
<keyword evidence="5" id="KW-0805">Transcription regulation</keyword>
<dbReference type="PROSITE" id="PS51477">
    <property type="entry name" value="PAH"/>
    <property type="match status" value="1"/>
</dbReference>
<feature type="region of interest" description="Disordered" evidence="13">
    <location>
        <begin position="1"/>
        <end position="26"/>
    </location>
</feature>
<evidence type="ECO:0000256" key="6">
    <source>
        <dbReference type="ARBA" id="ARBA00023163"/>
    </source>
</evidence>
<dbReference type="CDD" id="cd12202">
    <property type="entry name" value="CASP8AP2"/>
    <property type="match status" value="1"/>
</dbReference>
<proteinExistence type="predicted"/>
<dbReference type="InParanoid" id="L9KHM1"/>
<evidence type="ECO:0000256" key="3">
    <source>
        <dbReference type="ARBA" id="ARBA00022553"/>
    </source>
</evidence>
<keyword evidence="4" id="KW-0677">Repeat</keyword>
<dbReference type="InterPro" id="IPR001005">
    <property type="entry name" value="SANT/Myb"/>
</dbReference>
<evidence type="ECO:0000313" key="15">
    <source>
        <dbReference type="EMBL" id="ELW62415.1"/>
    </source>
</evidence>
<feature type="region of interest" description="Disordered" evidence="13">
    <location>
        <begin position="494"/>
        <end position="577"/>
    </location>
</feature>
<gene>
    <name evidence="15" type="ORF">TREES_T100014146</name>
</gene>
<dbReference type="InterPro" id="IPR036600">
    <property type="entry name" value="PAH_sf"/>
</dbReference>
<dbReference type="InterPro" id="IPR009057">
    <property type="entry name" value="Homeodomain-like_sf"/>
</dbReference>
<dbReference type="Gene3D" id="1.10.10.60">
    <property type="entry name" value="Homeodomain-like"/>
    <property type="match status" value="1"/>
</dbReference>
<feature type="compositionally biased region" description="Basic and acidic residues" evidence="13">
    <location>
        <begin position="1133"/>
        <end position="1142"/>
    </location>
</feature>
<feature type="region of interest" description="Disordered" evidence="13">
    <location>
        <begin position="1156"/>
        <end position="1271"/>
    </location>
</feature>
<evidence type="ECO:0000256" key="11">
    <source>
        <dbReference type="ARBA" id="ARBA00078967"/>
    </source>
</evidence>
<sequence length="1362" mass="147055">MAEGAGDGGATDISPNQGSSELGSETRYPLLLPKGVVLELKPVANCVPKKASRQKQSSVLKPLLIRPSPPLQPSFNPGETPARAAQSEAPPSKMVVRIPHLIQPATVLQAVPGVPPLGPSGGDGVESPAAPPAVHPEARTSFALPESQTLLSSAPVPKVMLPSLAPSKFRKPCGRRRGSRRKGPCLKAAPLIHSAPVIFTVPATTVKVVSLGSGCNVIQPVSAAVAQSPQTIPITTLLVNPTSFSCPLNQPLVASPIPPLIVSGSSVNLPVPSHPEDKAQVNVDLTCPLAEGNIAFQSLEPQEQSPLSGTIVPKEEQSPGPPAADMECQEGLSENSVCGWTVVKTEDGSQALEPLPQGFQESLHPSPGDFKAIVKTELMDAGEDMPGVILLVMGTQGEMGAKAHQSASSSPDPEMVRSSPPGKPEDPSGADGQSVETIAGPEAGREEGPEVEEEEEDFDDLTQDEEDDMSSTSEKSVFSVLELQETMEKLTWLASERRVSQEGESEEENSQENSEPEEEEEEEAEGMESLRKEEEMTDDAVGDSAAKPPSTFASPTTAPEVETSRTPPEETLGISPSASVPKAAVQCGAFVRRDAQKTDCRQKAPFFITSPSAARHKATLTLQTFSRYAVADSLTVVPVSTYVADSTALPRQTPACISHGFPAACLLRCSMASSGVWLGRDVVEWKSGLQGQRKIFFQGENVKAAGKSRSSHRARSKRGSRARASKDTSKLLLLYDEDILERDPLREQKDLAFAQAYLTRVREALQHIPGKYEDFLQIIYEFESSTQRQTAVDLYKSLRLLLQDWPQLLKDFAAFLLPEQALACGLFEEQQAFEKSRKFLRQLEICFAENPSHHQKIIKVLQGCADCLPQEITELKTQMWQLLKGHDHLQDEFSVFFDHLRPAASRMGDFEEINWTEEKEYEFDGFEEVALPEVEEEEEPPKIPTTSKNKRRKEIGVQNHDKETEWPEGAKDCACSCHDGGPDSKLKKSKRKTCSHCSSKVCDSKSYKSKEAQEMVGSSPHREASPMPGAKEAGQGKDVLEEEASEERESTEAVQSESGRTTRKRELPTAGLAVGSTLPSPQEVTVTERPILDGPPPRSPETPQLPPHTGIVLHTVGRNQAGPKVLSCPKTSPRLEKEREGQKAVGEAEASVLAWGTADTTELPGTGVSPASFLSPVSSRTRDRGKRHTSGKPDMQNWLPLSTTGVKTAHGMSPGHASSPGINPSESSPRAPKGGLARDSGAQGKGPEGEQQPKATEATVCANNSKVSSTGEKVVLWTREADRVILTMCQEQGAQPQTFSSISQQLGNKTPAEVSHRFRELMQLFHTACEASSEDEEDATSTSNTDQLSDRGDLLSEEELDE</sequence>
<protein>
    <recommendedName>
        <fullName evidence="10">GON-4-like protein</fullName>
    </recommendedName>
    <alternativeName>
        <fullName evidence="11">GON-4 homolog</fullName>
    </alternativeName>
</protein>
<dbReference type="FunFam" id="1.10.10.60:FF:000191">
    <property type="entry name" value="GON-4-like protein isoform X1"/>
    <property type="match status" value="1"/>
</dbReference>
<feature type="compositionally biased region" description="Polar residues" evidence="13">
    <location>
        <begin position="13"/>
        <end position="23"/>
    </location>
</feature>
<feature type="compositionally biased region" description="Acidic residues" evidence="13">
    <location>
        <begin position="503"/>
        <end position="526"/>
    </location>
</feature>
<dbReference type="SUPFAM" id="SSF47762">
    <property type="entry name" value="PAH2 domain"/>
    <property type="match status" value="2"/>
</dbReference>
<dbReference type="Pfam" id="PF21227">
    <property type="entry name" value="Myb_DNA-binding_7"/>
    <property type="match status" value="1"/>
</dbReference>
<dbReference type="STRING" id="246437.L9KHM1"/>
<dbReference type="FunFam" id="1.20.1160.11:FF:000006">
    <property type="entry name" value="GON-4-like protein isoform X1"/>
    <property type="match status" value="1"/>
</dbReference>
<reference evidence="16" key="2">
    <citation type="journal article" date="2013" name="Nat. Commun.">
        <title>Genome of the Chinese tree shrew.</title>
        <authorList>
            <person name="Fan Y."/>
            <person name="Huang Z.Y."/>
            <person name="Cao C.C."/>
            <person name="Chen C.S."/>
            <person name="Chen Y.X."/>
            <person name="Fan D.D."/>
            <person name="He J."/>
            <person name="Hou H.L."/>
            <person name="Hu L."/>
            <person name="Hu X.T."/>
            <person name="Jiang X.T."/>
            <person name="Lai R."/>
            <person name="Lang Y.S."/>
            <person name="Liang B."/>
            <person name="Liao S.G."/>
            <person name="Mu D."/>
            <person name="Ma Y.Y."/>
            <person name="Niu Y.Y."/>
            <person name="Sun X.Q."/>
            <person name="Xia J.Q."/>
            <person name="Xiao J."/>
            <person name="Xiong Z.Q."/>
            <person name="Xu L."/>
            <person name="Yang L."/>
            <person name="Zhang Y."/>
            <person name="Zhao W."/>
            <person name="Zhao X.D."/>
            <person name="Zheng Y.T."/>
            <person name="Zhou J.M."/>
            <person name="Zhu Y.B."/>
            <person name="Zhang G.J."/>
            <person name="Wang J."/>
            <person name="Yao Y.G."/>
        </authorList>
    </citation>
    <scope>NUCLEOTIDE SEQUENCE [LARGE SCALE GENOMIC DNA]</scope>
</reference>
<keyword evidence="7 12" id="KW-0539">Nucleus</keyword>
<dbReference type="PANTHER" id="PTHR16088">
    <property type="entry name" value="YY1 ASSOCIATED PROTEIN-RELATED"/>
    <property type="match status" value="1"/>
</dbReference>
<evidence type="ECO:0000256" key="7">
    <source>
        <dbReference type="ARBA" id="ARBA00023242"/>
    </source>
</evidence>
<keyword evidence="6" id="KW-0804">Transcription</keyword>
<feature type="compositionally biased region" description="Pro residues" evidence="13">
    <location>
        <begin position="1093"/>
        <end position="1106"/>
    </location>
</feature>
<dbReference type="PROSITE" id="PS50090">
    <property type="entry name" value="MYB_LIKE"/>
    <property type="match status" value="1"/>
</dbReference>
<dbReference type="InterPro" id="IPR052435">
    <property type="entry name" value="YY1-Transcr_Regul"/>
</dbReference>
<comment type="function">
    <text evidence="8">Has transcriptional repressor activity, probably as part of a complex with YY1, SIN3A and HDAC1. Required for B cell lymphopoiesis.</text>
</comment>
<comment type="subcellular location">
    <subcellularLocation>
        <location evidence="1 12">Nucleus</location>
    </subcellularLocation>
</comment>
<evidence type="ECO:0000256" key="4">
    <source>
        <dbReference type="ARBA" id="ARBA00022737"/>
    </source>
</evidence>
<dbReference type="SUPFAM" id="SSF46689">
    <property type="entry name" value="Homeodomain-like"/>
    <property type="match status" value="1"/>
</dbReference>
<dbReference type="GO" id="GO:0006355">
    <property type="term" value="P:regulation of DNA-templated transcription"/>
    <property type="evidence" value="ECO:0007669"/>
    <property type="project" value="InterPro"/>
</dbReference>
<feature type="region of interest" description="Disordered" evidence="13">
    <location>
        <begin position="47"/>
        <end position="91"/>
    </location>
</feature>
<feature type="compositionally biased region" description="Basic and acidic residues" evidence="13">
    <location>
        <begin position="1003"/>
        <end position="1013"/>
    </location>
</feature>
<evidence type="ECO:0000256" key="12">
    <source>
        <dbReference type="PROSITE-ProRule" id="PRU00810"/>
    </source>
</evidence>
<reference evidence="16" key="1">
    <citation type="submission" date="2012-07" db="EMBL/GenBank/DDBJ databases">
        <title>Genome of the Chinese tree shrew, a rising model animal genetically related to primates.</title>
        <authorList>
            <person name="Zhang G."/>
            <person name="Fan Y."/>
            <person name="Yao Y."/>
            <person name="Huang Z."/>
        </authorList>
    </citation>
    <scope>NUCLEOTIDE SEQUENCE [LARGE SCALE GENOMIC DNA]</scope>
</reference>
<evidence type="ECO:0000313" key="16">
    <source>
        <dbReference type="Proteomes" id="UP000011518"/>
    </source>
</evidence>
<feature type="domain" description="Myb-like" evidence="14">
    <location>
        <begin position="1277"/>
        <end position="1322"/>
    </location>
</feature>
<dbReference type="Pfam" id="PF02671">
    <property type="entry name" value="PAH"/>
    <property type="match status" value="2"/>
</dbReference>
<evidence type="ECO:0000259" key="14">
    <source>
        <dbReference type="PROSITE" id="PS50090"/>
    </source>
</evidence>
<feature type="compositionally biased region" description="Basic and acidic residues" evidence="13">
    <location>
        <begin position="959"/>
        <end position="971"/>
    </location>
</feature>
<feature type="compositionally biased region" description="Acidic residues" evidence="13">
    <location>
        <begin position="449"/>
        <end position="469"/>
    </location>
</feature>
<feature type="region of interest" description="Disordered" evidence="13">
    <location>
        <begin position="399"/>
        <end position="480"/>
    </location>
</feature>
<dbReference type="InterPro" id="IPR003822">
    <property type="entry name" value="PAH"/>
</dbReference>
<keyword evidence="16" id="KW-1185">Reference proteome</keyword>
<comment type="subunit">
    <text evidence="9">Found in a complex with YY1, SIN3A and HDAC1.</text>
</comment>
<evidence type="ECO:0000256" key="10">
    <source>
        <dbReference type="ARBA" id="ARBA00072086"/>
    </source>
</evidence>
<evidence type="ECO:0000256" key="8">
    <source>
        <dbReference type="ARBA" id="ARBA00058628"/>
    </source>
</evidence>
<feature type="compositionally biased region" description="Polar residues" evidence="13">
    <location>
        <begin position="1261"/>
        <end position="1271"/>
    </location>
</feature>
<name>L9KHM1_TUPCH</name>
<feature type="region of interest" description="Disordered" evidence="13">
    <location>
        <begin position="704"/>
        <end position="724"/>
    </location>
</feature>
<evidence type="ECO:0000256" key="5">
    <source>
        <dbReference type="ARBA" id="ARBA00023015"/>
    </source>
</evidence>
<feature type="compositionally biased region" description="Basic residues" evidence="13">
    <location>
        <begin position="709"/>
        <end position="723"/>
    </location>
</feature>